<evidence type="ECO:0000313" key="9">
    <source>
        <dbReference type="Proteomes" id="UP000503018"/>
    </source>
</evidence>
<comment type="similarity">
    <text evidence="1">Belongs to the CcdB toxin family.</text>
</comment>
<dbReference type="Pfam" id="PF01845">
    <property type="entry name" value="CcdB"/>
    <property type="match status" value="1"/>
</dbReference>
<proteinExistence type="inferred from homology"/>
<evidence type="ECO:0000256" key="3">
    <source>
        <dbReference type="ARBA" id="ARBA00022491"/>
    </source>
</evidence>
<protein>
    <recommendedName>
        <fullName evidence="2">Toxin CcdB</fullName>
    </recommendedName>
    <alternativeName>
        <fullName evidence="7">Cytotoxic protein CcdB</fullName>
    </alternativeName>
    <alternativeName>
        <fullName evidence="6">Protein LetD</fullName>
    </alternativeName>
</protein>
<gene>
    <name evidence="8" type="ORF">GV829_14150</name>
</gene>
<accession>A0A6M4B203</accession>
<dbReference type="RefSeq" id="WP_169947685.1">
    <property type="nucleotide sequence ID" value="NZ_CP053015.1"/>
</dbReference>
<name>A0A6M4B203_9SPHN</name>
<dbReference type="SUPFAM" id="SSF50118">
    <property type="entry name" value="Cell growth inhibitor/plasmid maintenance toxic component"/>
    <property type="match status" value="1"/>
</dbReference>
<keyword evidence="4" id="KW-0805">Transcription regulation</keyword>
<dbReference type="Proteomes" id="UP000503018">
    <property type="component" value="Chromosome"/>
</dbReference>
<keyword evidence="9" id="KW-1185">Reference proteome</keyword>
<dbReference type="Gene3D" id="2.30.30.110">
    <property type="match status" value="1"/>
</dbReference>
<organism evidence="8 9">
    <name type="scientific">Sphingomonas lacunae</name>
    <dbReference type="NCBI Taxonomy" id="2698828"/>
    <lineage>
        <taxon>Bacteria</taxon>
        <taxon>Pseudomonadati</taxon>
        <taxon>Pseudomonadota</taxon>
        <taxon>Alphaproteobacteria</taxon>
        <taxon>Sphingomonadales</taxon>
        <taxon>Sphingomonadaceae</taxon>
        <taxon>Sphingomonas</taxon>
    </lineage>
</organism>
<evidence type="ECO:0000256" key="1">
    <source>
        <dbReference type="ARBA" id="ARBA00005230"/>
    </source>
</evidence>
<dbReference type="GO" id="GO:0008657">
    <property type="term" value="F:DNA topoisomerase type II (double strand cut, ATP-hydrolyzing) inhibitor activity"/>
    <property type="evidence" value="ECO:0007669"/>
    <property type="project" value="InterPro"/>
</dbReference>
<evidence type="ECO:0000256" key="7">
    <source>
        <dbReference type="ARBA" id="ARBA00033135"/>
    </source>
</evidence>
<dbReference type="InterPro" id="IPR011067">
    <property type="entry name" value="Plasmid_toxin/cell-grow_inhib"/>
</dbReference>
<sequence length="98" mass="10947">MAQFDVYAGARGRGYLLDCQAKVMKDLGSRVVIPLLPINDVTLIPRLHPTFTVEGREHVMATHLIFAIPAERLGPTVLSLEQHRFDILNAIDMLFSGF</sequence>
<reference evidence="8 9" key="1">
    <citation type="submission" date="2020-01" db="EMBL/GenBank/DDBJ databases">
        <title>Sphingomonas sp. strain CSW-10.</title>
        <authorList>
            <person name="Chen W.-M."/>
        </authorList>
    </citation>
    <scope>NUCLEOTIDE SEQUENCE [LARGE SCALE GENOMIC DNA]</scope>
    <source>
        <strain evidence="8 9">CSW-10</strain>
    </source>
</reference>
<evidence type="ECO:0000256" key="4">
    <source>
        <dbReference type="ARBA" id="ARBA00023015"/>
    </source>
</evidence>
<dbReference type="AlphaFoldDB" id="A0A6M4B203"/>
<dbReference type="InterPro" id="IPR002712">
    <property type="entry name" value="CcdB"/>
</dbReference>
<keyword evidence="3" id="KW-0678">Repressor</keyword>
<evidence type="ECO:0000256" key="5">
    <source>
        <dbReference type="ARBA" id="ARBA00023163"/>
    </source>
</evidence>
<dbReference type="GO" id="GO:0006276">
    <property type="term" value="P:plasmid maintenance"/>
    <property type="evidence" value="ECO:0007669"/>
    <property type="project" value="InterPro"/>
</dbReference>
<dbReference type="KEGG" id="slan:GV829_14150"/>
<evidence type="ECO:0000256" key="6">
    <source>
        <dbReference type="ARBA" id="ARBA00029628"/>
    </source>
</evidence>
<evidence type="ECO:0000313" key="8">
    <source>
        <dbReference type="EMBL" id="QJQ33431.1"/>
    </source>
</evidence>
<evidence type="ECO:0000256" key="2">
    <source>
        <dbReference type="ARBA" id="ARBA00015075"/>
    </source>
</evidence>
<dbReference type="EMBL" id="CP053015">
    <property type="protein sequence ID" value="QJQ33431.1"/>
    <property type="molecule type" value="Genomic_DNA"/>
</dbReference>
<keyword evidence="5" id="KW-0804">Transcription</keyword>